<organism evidence="3 4">
    <name type="scientific">Leucobacter exalbidus</name>
    <dbReference type="NCBI Taxonomy" id="662960"/>
    <lineage>
        <taxon>Bacteria</taxon>
        <taxon>Bacillati</taxon>
        <taxon>Actinomycetota</taxon>
        <taxon>Actinomycetes</taxon>
        <taxon>Micrococcales</taxon>
        <taxon>Microbacteriaceae</taxon>
        <taxon>Leucobacter</taxon>
    </lineage>
</organism>
<dbReference type="PROSITE" id="PS51674">
    <property type="entry name" value="4FE4S_WBL"/>
    <property type="match status" value="1"/>
</dbReference>
<dbReference type="InterPro" id="IPR034768">
    <property type="entry name" value="4FE4S_WBL"/>
</dbReference>
<keyword evidence="4" id="KW-1185">Reference proteome</keyword>
<evidence type="ECO:0000313" key="3">
    <source>
        <dbReference type="EMBL" id="MBP1325311.1"/>
    </source>
</evidence>
<evidence type="ECO:0000313" key="4">
    <source>
        <dbReference type="Proteomes" id="UP000675163"/>
    </source>
</evidence>
<feature type="region of interest" description="Disordered" evidence="1">
    <location>
        <begin position="94"/>
        <end position="114"/>
    </location>
</feature>
<protein>
    <recommendedName>
        <fullName evidence="2">4Fe-4S Wbl-type domain-containing protein</fullName>
    </recommendedName>
</protein>
<evidence type="ECO:0000259" key="2">
    <source>
        <dbReference type="PROSITE" id="PS51674"/>
    </source>
</evidence>
<dbReference type="AlphaFoldDB" id="A0A940PU78"/>
<proteinExistence type="predicted"/>
<name>A0A940PU78_9MICO</name>
<reference evidence="3" key="1">
    <citation type="submission" date="2021-02" db="EMBL/GenBank/DDBJ databases">
        <title>Sequencing the genomes of 1000 actinobacteria strains.</title>
        <authorList>
            <person name="Klenk H.-P."/>
        </authorList>
    </citation>
    <scope>NUCLEOTIDE SEQUENCE</scope>
    <source>
        <strain evidence="3">DSM 22850</strain>
    </source>
</reference>
<dbReference type="EMBL" id="JAFIDA010000001">
    <property type="protein sequence ID" value="MBP1325311.1"/>
    <property type="molecule type" value="Genomic_DNA"/>
</dbReference>
<gene>
    <name evidence="3" type="ORF">JOF28_000543</name>
</gene>
<sequence>MSISYQRTRKHRGVSEQLVEAMSSNRPRCLGDERFTNDVARGDGTAEGAMFAKCFSCPLLAVCEEYADQTKPAAGYWAGRWRGQMPRAQYLDSIRHAESTDHFPSEQEGKGTES</sequence>
<comment type="caution">
    <text evidence="3">The sequence shown here is derived from an EMBL/GenBank/DDBJ whole genome shotgun (WGS) entry which is preliminary data.</text>
</comment>
<accession>A0A940PU78</accession>
<feature type="domain" description="4Fe-4S Wbl-type" evidence="2">
    <location>
        <begin position="26"/>
        <end position="87"/>
    </location>
</feature>
<evidence type="ECO:0000256" key="1">
    <source>
        <dbReference type="SAM" id="MobiDB-lite"/>
    </source>
</evidence>
<dbReference type="Proteomes" id="UP000675163">
    <property type="component" value="Unassembled WGS sequence"/>
</dbReference>